<keyword evidence="1" id="KW-1133">Transmembrane helix</keyword>
<name>A0A8S5LDP4_9CAUD</name>
<keyword evidence="1" id="KW-0472">Membrane</keyword>
<feature type="transmembrane region" description="Helical" evidence="1">
    <location>
        <begin position="316"/>
        <end position="339"/>
    </location>
</feature>
<reference evidence="2" key="1">
    <citation type="journal article" date="2021" name="Proc. Natl. Acad. Sci. U.S.A.">
        <title>A Catalog of Tens of Thousands of Viruses from Human Metagenomes Reveals Hidden Associations with Chronic Diseases.</title>
        <authorList>
            <person name="Tisza M.J."/>
            <person name="Buck C.B."/>
        </authorList>
    </citation>
    <scope>NUCLEOTIDE SEQUENCE</scope>
    <source>
        <strain evidence="2">CtCCX1</strain>
    </source>
</reference>
<dbReference type="EMBL" id="BK014690">
    <property type="protein sequence ID" value="DAD68017.1"/>
    <property type="molecule type" value="Genomic_DNA"/>
</dbReference>
<accession>A0A8S5LDP4</accession>
<evidence type="ECO:0000256" key="1">
    <source>
        <dbReference type="SAM" id="Phobius"/>
    </source>
</evidence>
<proteinExistence type="predicted"/>
<sequence>MWYKINMHWNKKKLVFWLAKSKLPFFLTTVKVRLWLILILFILMIVLLFYAFNKQYPEFRETSIVYNKTQSLLFNKMYIHCDLREKSAILYYELMNNFLDFKERNDSLIFNERNSLNDKLFPKSSLNCNYFCRKNSTDIDSIMIYGFTNLTISNISNVKLDESYNKFYEDTKNECQSNYLYQSNVKDNKKVITNRIERYYYKNKGLCSDFNFQHFKFGGEDMYSPNDNPYTLYQLFMPDYEKNDFYGYSDDFQISIILNQGKTLVLDIFPEPSSKNSRCISYKGRKKLEEIIENQGVYIYLQDIEKANKISRFQNYASLLAGAILAWIVELFVSIILVWKRLVVTK</sequence>
<keyword evidence="1" id="KW-0812">Transmembrane</keyword>
<feature type="transmembrane region" description="Helical" evidence="1">
    <location>
        <begin position="32"/>
        <end position="52"/>
    </location>
</feature>
<organism evidence="2">
    <name type="scientific">Siphoviridae sp. ctCCX1</name>
    <dbReference type="NCBI Taxonomy" id="2823567"/>
    <lineage>
        <taxon>Viruses</taxon>
        <taxon>Duplodnaviria</taxon>
        <taxon>Heunggongvirae</taxon>
        <taxon>Uroviricota</taxon>
        <taxon>Caudoviricetes</taxon>
    </lineage>
</organism>
<protein>
    <submittedName>
        <fullName evidence="2">Uncharacterized protein</fullName>
    </submittedName>
</protein>
<evidence type="ECO:0000313" key="2">
    <source>
        <dbReference type="EMBL" id="DAD68017.1"/>
    </source>
</evidence>